<proteinExistence type="predicted"/>
<keyword evidence="2" id="KW-0732">Signal</keyword>
<evidence type="ECO:0000313" key="4">
    <source>
        <dbReference type="Proteomes" id="UP000183832"/>
    </source>
</evidence>
<feature type="region of interest" description="Disordered" evidence="1">
    <location>
        <begin position="430"/>
        <end position="498"/>
    </location>
</feature>
<dbReference type="EMBL" id="CVRI01000070">
    <property type="protein sequence ID" value="CRL07396.1"/>
    <property type="molecule type" value="Genomic_DNA"/>
</dbReference>
<keyword evidence="4" id="KW-1185">Reference proteome</keyword>
<accession>A0A1J1J6I9</accession>
<feature type="compositionally biased region" description="Polar residues" evidence="1">
    <location>
        <begin position="126"/>
        <end position="143"/>
    </location>
</feature>
<evidence type="ECO:0000256" key="1">
    <source>
        <dbReference type="SAM" id="MobiDB-lite"/>
    </source>
</evidence>
<feature type="compositionally biased region" description="Low complexity" evidence="1">
    <location>
        <begin position="144"/>
        <end position="177"/>
    </location>
</feature>
<feature type="chain" id="PRO_5013153695" evidence="2">
    <location>
        <begin position="21"/>
        <end position="498"/>
    </location>
</feature>
<evidence type="ECO:0000313" key="3">
    <source>
        <dbReference type="EMBL" id="CRL07396.1"/>
    </source>
</evidence>
<protein>
    <submittedName>
        <fullName evidence="3">CLUMA_CG020369, isoform A</fullName>
    </submittedName>
</protein>
<dbReference type="Proteomes" id="UP000183832">
    <property type="component" value="Unassembled WGS sequence"/>
</dbReference>
<feature type="compositionally biased region" description="Polar residues" evidence="1">
    <location>
        <begin position="108"/>
        <end position="119"/>
    </location>
</feature>
<dbReference type="OrthoDB" id="10680297at2759"/>
<feature type="compositionally biased region" description="Low complexity" evidence="1">
    <location>
        <begin position="466"/>
        <end position="475"/>
    </location>
</feature>
<feature type="region of interest" description="Disordered" evidence="1">
    <location>
        <begin position="95"/>
        <end position="272"/>
    </location>
</feature>
<feature type="compositionally biased region" description="Low complexity" evidence="1">
    <location>
        <begin position="232"/>
        <end position="272"/>
    </location>
</feature>
<name>A0A1J1J6I9_9DIPT</name>
<gene>
    <name evidence="3" type="ORF">CLUMA_CG020369</name>
</gene>
<sequence length="498" mass="52631">MKLLAILLAFICGFVVTIESYNPHDAARAFFTIDANGNPMPIRPIVSETLKRDRRQIQPFGTPNFGFQPLQFPQIQPGQGQGSFVSNSISSRFGEDGVQQETHVVHSSDGQNYQQTNTYVRPDGTVYSNRQSGRLKRQTQTQIQSQDGEGGEQSQTQSQSSPGGTQFQSQSQGQGPDALTAANQPKPPTSQPISSVVPLENKKKPSAVPAQNNQIPAATPAHQGNPDTESRNPQNYPQQGQNYPQQGPNYSQQGPNYPQQGYQPGVGGPFMSPFGPFPQGFQPQGPFGPFGPQAGFGQAGFGQAGFGPQPGFGFGNPFLFQQPGFGGVGPIQPGPGTQTTFTGTTQTLDNRFGEDSPVVTGGTQTITSQNGNFHVTTSVLKPNGQVVTTQQSGNKLDSRFGGDDVGVSGGGTTTFTSGNGVFHSTSTIIGPDGKVRTQENRGNSLDSRFGGDDMMGGPFQSGGGTTSFTSGNGVFHSSSSIQGPDGRVVTRHQSGRTY</sequence>
<feature type="signal peptide" evidence="2">
    <location>
        <begin position="1"/>
        <end position="20"/>
    </location>
</feature>
<reference evidence="3 4" key="1">
    <citation type="submission" date="2015-04" db="EMBL/GenBank/DDBJ databases">
        <authorList>
            <person name="Syromyatnikov M.Y."/>
            <person name="Popov V.N."/>
        </authorList>
    </citation>
    <scope>NUCLEOTIDE SEQUENCE [LARGE SCALE GENOMIC DNA]</scope>
</reference>
<organism evidence="3 4">
    <name type="scientific">Clunio marinus</name>
    <dbReference type="NCBI Taxonomy" id="568069"/>
    <lineage>
        <taxon>Eukaryota</taxon>
        <taxon>Metazoa</taxon>
        <taxon>Ecdysozoa</taxon>
        <taxon>Arthropoda</taxon>
        <taxon>Hexapoda</taxon>
        <taxon>Insecta</taxon>
        <taxon>Pterygota</taxon>
        <taxon>Neoptera</taxon>
        <taxon>Endopterygota</taxon>
        <taxon>Diptera</taxon>
        <taxon>Nematocera</taxon>
        <taxon>Chironomoidea</taxon>
        <taxon>Chironomidae</taxon>
        <taxon>Clunio</taxon>
    </lineage>
</organism>
<dbReference type="STRING" id="568069.A0A1J1J6I9"/>
<dbReference type="AlphaFoldDB" id="A0A1J1J6I9"/>
<evidence type="ECO:0000256" key="2">
    <source>
        <dbReference type="SAM" id="SignalP"/>
    </source>
</evidence>
<feature type="compositionally biased region" description="Basic residues" evidence="1">
    <location>
        <begin position="489"/>
        <end position="498"/>
    </location>
</feature>